<dbReference type="Proteomes" id="UP001054889">
    <property type="component" value="Unassembled WGS sequence"/>
</dbReference>
<proteinExistence type="predicted"/>
<protein>
    <recommendedName>
        <fullName evidence="4">WRKY domain-containing protein</fullName>
    </recommendedName>
</protein>
<dbReference type="AlphaFoldDB" id="A0AAV5EHG3"/>
<organism evidence="2 3">
    <name type="scientific">Eleusine coracana subsp. coracana</name>
    <dbReference type="NCBI Taxonomy" id="191504"/>
    <lineage>
        <taxon>Eukaryota</taxon>
        <taxon>Viridiplantae</taxon>
        <taxon>Streptophyta</taxon>
        <taxon>Embryophyta</taxon>
        <taxon>Tracheophyta</taxon>
        <taxon>Spermatophyta</taxon>
        <taxon>Magnoliopsida</taxon>
        <taxon>Liliopsida</taxon>
        <taxon>Poales</taxon>
        <taxon>Poaceae</taxon>
        <taxon>PACMAD clade</taxon>
        <taxon>Chloridoideae</taxon>
        <taxon>Cynodonteae</taxon>
        <taxon>Eleusininae</taxon>
        <taxon>Eleusine</taxon>
    </lineage>
</organism>
<accession>A0AAV5EHG3</accession>
<reference evidence="2" key="1">
    <citation type="journal article" date="2018" name="DNA Res.">
        <title>Multiple hybrid de novo genome assembly of finger millet, an orphan allotetraploid crop.</title>
        <authorList>
            <person name="Hatakeyama M."/>
            <person name="Aluri S."/>
            <person name="Balachadran M.T."/>
            <person name="Sivarajan S.R."/>
            <person name="Patrignani A."/>
            <person name="Gruter S."/>
            <person name="Poveda L."/>
            <person name="Shimizu-Inatsugi R."/>
            <person name="Baeten J."/>
            <person name="Francoijs K.J."/>
            <person name="Nataraja K.N."/>
            <person name="Reddy Y.A.N."/>
            <person name="Phadnis S."/>
            <person name="Ravikumar R.L."/>
            <person name="Schlapbach R."/>
            <person name="Sreeman S.M."/>
            <person name="Shimizu K.K."/>
        </authorList>
    </citation>
    <scope>NUCLEOTIDE SEQUENCE</scope>
</reference>
<reference evidence="2" key="2">
    <citation type="submission" date="2021-12" db="EMBL/GenBank/DDBJ databases">
        <title>Resequencing data analysis of finger millet.</title>
        <authorList>
            <person name="Hatakeyama M."/>
            <person name="Aluri S."/>
            <person name="Balachadran M.T."/>
            <person name="Sivarajan S.R."/>
            <person name="Poveda L."/>
            <person name="Shimizu-Inatsugi R."/>
            <person name="Schlapbach R."/>
            <person name="Sreeman S.M."/>
            <person name="Shimizu K.K."/>
        </authorList>
    </citation>
    <scope>NUCLEOTIDE SEQUENCE</scope>
</reference>
<feature type="region of interest" description="Disordered" evidence="1">
    <location>
        <begin position="32"/>
        <end position="51"/>
    </location>
</feature>
<dbReference type="PANTHER" id="PTHR32096">
    <property type="entry name" value="WRKY TRANSCRIPTION FACTOR 30-RELATED-RELATED"/>
    <property type="match status" value="1"/>
</dbReference>
<name>A0AAV5EHG3_ELECO</name>
<comment type="caution">
    <text evidence="2">The sequence shown here is derived from an EMBL/GenBank/DDBJ whole genome shotgun (WGS) entry which is preliminary data.</text>
</comment>
<dbReference type="PANTHER" id="PTHR32096:SF28">
    <property type="entry name" value="OS03G0855100 PROTEIN"/>
    <property type="match status" value="1"/>
</dbReference>
<evidence type="ECO:0000256" key="1">
    <source>
        <dbReference type="SAM" id="MobiDB-lite"/>
    </source>
</evidence>
<keyword evidence="3" id="KW-1185">Reference proteome</keyword>
<evidence type="ECO:0000313" key="3">
    <source>
        <dbReference type="Proteomes" id="UP001054889"/>
    </source>
</evidence>
<dbReference type="GO" id="GO:0005634">
    <property type="term" value="C:nucleus"/>
    <property type="evidence" value="ECO:0007669"/>
    <property type="project" value="TreeGrafter"/>
</dbReference>
<evidence type="ECO:0000313" key="2">
    <source>
        <dbReference type="EMBL" id="GJN22614.1"/>
    </source>
</evidence>
<dbReference type="EMBL" id="BQKI01000076">
    <property type="protein sequence ID" value="GJN22614.1"/>
    <property type="molecule type" value="Genomic_DNA"/>
</dbReference>
<sequence length="359" mass="38529">MDDMEADAIGGATAQGDLADVVARARAMAALPSSTSNNHHQPPPPSPSLAAADHMSSCAAMAGQIAMNNPYEDDGRLPMMMFQAPPSTIDPYLTTTPSRGGYYGWLPPRQPPEAHQISQHACYGRDMVMTADVEADDATRSSPVTPAAAAAAHQMMNRKNDVRKVVCIPAPPATSSRPGGGGESLQISDTIYIGLAEDTIDVAAQRVVWQGSKWSSRSDPNMLVITYTAEHNHPWPMQRNVLAGYSRPQTHVTTNCKKKNSCRIVDPASLMFPSSSSKNDLEYQHSTNMMESNATTYGASTLGALSSERVAAPMPTGCNGIQSADEVFAELEELESSNNNNPVNANIYSRGVAYDWNKL</sequence>
<evidence type="ECO:0008006" key="4">
    <source>
        <dbReference type="Google" id="ProtNLM"/>
    </source>
</evidence>
<dbReference type="GO" id="GO:0000976">
    <property type="term" value="F:transcription cis-regulatory region binding"/>
    <property type="evidence" value="ECO:0007669"/>
    <property type="project" value="TreeGrafter"/>
</dbReference>
<dbReference type="InterPro" id="IPR044810">
    <property type="entry name" value="WRKY_plant"/>
</dbReference>
<gene>
    <name evidence="2" type="primary">gb10197</name>
    <name evidence="2" type="ORF">PR202_gb10197</name>
</gene>
<dbReference type="GO" id="GO:0003700">
    <property type="term" value="F:DNA-binding transcription factor activity"/>
    <property type="evidence" value="ECO:0007669"/>
    <property type="project" value="InterPro"/>
</dbReference>